<proteinExistence type="predicted"/>
<evidence type="ECO:0000256" key="1">
    <source>
        <dbReference type="SAM" id="MobiDB-lite"/>
    </source>
</evidence>
<organism evidence="3 4">
    <name type="scientific">Wolfiporia cocos (strain MD-104)</name>
    <name type="common">Brown rot fungus</name>
    <dbReference type="NCBI Taxonomy" id="742152"/>
    <lineage>
        <taxon>Eukaryota</taxon>
        <taxon>Fungi</taxon>
        <taxon>Dikarya</taxon>
        <taxon>Basidiomycota</taxon>
        <taxon>Agaricomycotina</taxon>
        <taxon>Agaricomycetes</taxon>
        <taxon>Polyporales</taxon>
        <taxon>Phaeolaceae</taxon>
        <taxon>Wolfiporia</taxon>
    </lineage>
</organism>
<feature type="compositionally biased region" description="Basic residues" evidence="1">
    <location>
        <begin position="1061"/>
        <end position="1081"/>
    </location>
</feature>
<feature type="region of interest" description="Disordered" evidence="1">
    <location>
        <begin position="583"/>
        <end position="605"/>
    </location>
</feature>
<dbReference type="AlphaFoldDB" id="A0A2H3JBU7"/>
<sequence length="1106" mass="116053">MARVRLLDNTAGVWGDSGAAPRRDREALSNAQATAISRPAGVAADFIIAELRYCRLTSTSDRGDADSDGSNGVYLQAARTAFAPILRSIAGATGETRALGVGGASDIRGMRTPGSLAPFYEGLVLTFDTPGPASARRARPRWLASRMLHPARHSAAQRGRTRARRGPRAGGQVRHSAATGTIRATLIRTARMRPIAPIVAIIMPACCFLGVFARFVRFFAVTAGPARKGAFLTGRGLLRAARKASVLWRCVPGALQRVHGFPCGPSRLLRAKFGTAAQRRMSAARARGGGRLGGRDVTHSGKHAGRTRRVTVLHSEAAGARVIGSAHRCPAARAARGLAATKGVRRTGDARSEPLHVSARVIVIDDAALCGLQLPGIARVLPFCTGARASRAPPPPIAKPAGARLQLPHLAEAMNPRRGLAAGADPAPDPAVAVLVPRRAGHRAPTRVGREEGLRRPLYARHARAGTPSGSEFDVSCRRRVSGRTPHKAMTAFQNGGAANTTAAVSSSQMAMCGSQGNDAAHVERRAPPAHARRACPAAHHSVRSNGCTPAVAQDKIAASRIYRARGATTRPAHLIAGAAAALRRTARPDQSRPPHAPAARARSSAPRALLGVHSGAHRAAAGVAVPVTRARRARREGARHARVSSIGRGDAGSGAVAPPAASRVGGLPGRGLPHPARWVRELEPAPARLLYCKLRDEADPASVLFRIQPCTPPGQARRTVGRVAILGLRRLHDGASERLACRPDPPAVHPCITYVLRRANKGPADAHGWGIWTHQPDMSPSMQTTASAHSPRAINYAATPTHPWMPPRALASALHPLTARTHRGAAAAPCADTRDSRSSGSSSPAPPRADAFTHAHQTVYGRDDASDPPLDIGSAIALARGARAPSPRGALRGDRLLEEKNACVALHIASAGAWPPTRIAHGLRDARACATDTAHGDGDGDGAGQALRPPGARHARALGGGLVNVQTQSPRGARGDAQFARGGRLGAGTDAKRARRAVRGWVCLRSACGRARPVRAAISACGVPGSIQNAVHVRTGRVESDTRAASAASVSVRQEDVRARTSRKNKKRRRAGRRRGRRRARGPQALALCFVLDDVGHRPIGDPAR</sequence>
<name>A0A2H3JBU7_WOLCO</name>
<feature type="region of interest" description="Disordered" evidence="1">
    <location>
        <begin position="631"/>
        <end position="669"/>
    </location>
</feature>
<accession>A0A2H3JBU7</accession>
<feature type="region of interest" description="Disordered" evidence="1">
    <location>
        <begin position="284"/>
        <end position="307"/>
    </location>
</feature>
<protein>
    <submittedName>
        <fullName evidence="3">Uncharacterized protein</fullName>
    </submittedName>
</protein>
<evidence type="ECO:0000313" key="3">
    <source>
        <dbReference type="EMBL" id="PCH36209.1"/>
    </source>
</evidence>
<reference evidence="3 4" key="1">
    <citation type="journal article" date="2012" name="Science">
        <title>The Paleozoic origin of enzymatic lignin decomposition reconstructed from 31 fungal genomes.</title>
        <authorList>
            <person name="Floudas D."/>
            <person name="Binder M."/>
            <person name="Riley R."/>
            <person name="Barry K."/>
            <person name="Blanchette R.A."/>
            <person name="Henrissat B."/>
            <person name="Martinez A.T."/>
            <person name="Otillar R."/>
            <person name="Spatafora J.W."/>
            <person name="Yadav J.S."/>
            <person name="Aerts A."/>
            <person name="Benoit I."/>
            <person name="Boyd A."/>
            <person name="Carlson A."/>
            <person name="Copeland A."/>
            <person name="Coutinho P.M."/>
            <person name="de Vries R.P."/>
            <person name="Ferreira P."/>
            <person name="Findley K."/>
            <person name="Foster B."/>
            <person name="Gaskell J."/>
            <person name="Glotzer D."/>
            <person name="Gorecki P."/>
            <person name="Heitman J."/>
            <person name="Hesse C."/>
            <person name="Hori C."/>
            <person name="Igarashi K."/>
            <person name="Jurgens J.A."/>
            <person name="Kallen N."/>
            <person name="Kersten P."/>
            <person name="Kohler A."/>
            <person name="Kuees U."/>
            <person name="Kumar T.K.A."/>
            <person name="Kuo A."/>
            <person name="LaButti K."/>
            <person name="Larrondo L.F."/>
            <person name="Lindquist E."/>
            <person name="Ling A."/>
            <person name="Lombard V."/>
            <person name="Lucas S."/>
            <person name="Lundell T."/>
            <person name="Martin R."/>
            <person name="McLaughlin D.J."/>
            <person name="Morgenstern I."/>
            <person name="Morin E."/>
            <person name="Murat C."/>
            <person name="Nagy L.G."/>
            <person name="Nolan M."/>
            <person name="Ohm R.A."/>
            <person name="Patyshakuliyeva A."/>
            <person name="Rokas A."/>
            <person name="Ruiz-Duenas F.J."/>
            <person name="Sabat G."/>
            <person name="Salamov A."/>
            <person name="Samejima M."/>
            <person name="Schmutz J."/>
            <person name="Slot J.C."/>
            <person name="St John F."/>
            <person name="Stenlid J."/>
            <person name="Sun H."/>
            <person name="Sun S."/>
            <person name="Syed K."/>
            <person name="Tsang A."/>
            <person name="Wiebenga A."/>
            <person name="Young D."/>
            <person name="Pisabarro A."/>
            <person name="Eastwood D.C."/>
            <person name="Martin F."/>
            <person name="Cullen D."/>
            <person name="Grigoriev I.V."/>
            <person name="Hibbett D.S."/>
        </authorList>
    </citation>
    <scope>NUCLEOTIDE SEQUENCE [LARGE SCALE GENOMIC DNA]</scope>
    <source>
        <strain evidence="3 4">MD-104</strain>
    </source>
</reference>
<feature type="region of interest" description="Disordered" evidence="1">
    <location>
        <begin position="1043"/>
        <end position="1081"/>
    </location>
</feature>
<feature type="region of interest" description="Disordered" evidence="1">
    <location>
        <begin position="153"/>
        <end position="175"/>
    </location>
</feature>
<gene>
    <name evidence="3" type="ORF">WOLCODRAFT_166748</name>
</gene>
<feature type="region of interest" description="Disordered" evidence="1">
    <location>
        <begin position="823"/>
        <end position="851"/>
    </location>
</feature>
<keyword evidence="2" id="KW-0472">Membrane</keyword>
<keyword evidence="2" id="KW-1133">Transmembrane helix</keyword>
<feature type="compositionally biased region" description="Low complexity" evidence="1">
    <location>
        <begin position="654"/>
        <end position="666"/>
    </location>
</feature>
<dbReference type="EMBL" id="KB467876">
    <property type="protein sequence ID" value="PCH36209.1"/>
    <property type="molecule type" value="Genomic_DNA"/>
</dbReference>
<dbReference type="Proteomes" id="UP000218811">
    <property type="component" value="Unassembled WGS sequence"/>
</dbReference>
<evidence type="ECO:0000256" key="2">
    <source>
        <dbReference type="SAM" id="Phobius"/>
    </source>
</evidence>
<feature type="transmembrane region" description="Helical" evidence="2">
    <location>
        <begin position="195"/>
        <end position="216"/>
    </location>
</feature>
<keyword evidence="2" id="KW-0812">Transmembrane</keyword>
<keyword evidence="4" id="KW-1185">Reference proteome</keyword>
<evidence type="ECO:0000313" key="4">
    <source>
        <dbReference type="Proteomes" id="UP000218811"/>
    </source>
</evidence>